<dbReference type="InterPro" id="IPR003439">
    <property type="entry name" value="ABC_transporter-like_ATP-bd"/>
</dbReference>
<reference evidence="10" key="1">
    <citation type="submission" date="2021-01" db="EMBL/GenBank/DDBJ databases">
        <authorList>
            <person name="Corre E."/>
            <person name="Pelletier E."/>
            <person name="Niang G."/>
            <person name="Scheremetjew M."/>
            <person name="Finn R."/>
            <person name="Kale V."/>
            <person name="Holt S."/>
            <person name="Cochrane G."/>
            <person name="Meng A."/>
            <person name="Brown T."/>
            <person name="Cohen L."/>
        </authorList>
    </citation>
    <scope>NUCLEOTIDE SEQUENCE</scope>
    <source>
        <strain evidence="10">SoJaBio B1-5/56/2</strain>
    </source>
</reference>
<keyword evidence="2" id="KW-0813">Transport</keyword>
<dbReference type="AlphaFoldDB" id="A0A7S4JJK5"/>
<dbReference type="EMBL" id="HBKR01001139">
    <property type="protein sequence ID" value="CAE2265631.1"/>
    <property type="molecule type" value="Transcribed_RNA"/>
</dbReference>
<dbReference type="CDD" id="cd03249">
    <property type="entry name" value="ABC_MTABC3_MDL1_MDL2"/>
    <property type="match status" value="1"/>
</dbReference>
<dbReference type="PROSITE" id="PS50893">
    <property type="entry name" value="ABC_TRANSPORTER_2"/>
    <property type="match status" value="1"/>
</dbReference>
<dbReference type="PROSITE" id="PS00211">
    <property type="entry name" value="ABC_TRANSPORTER_1"/>
    <property type="match status" value="1"/>
</dbReference>
<evidence type="ECO:0000256" key="5">
    <source>
        <dbReference type="ARBA" id="ARBA00022840"/>
    </source>
</evidence>
<dbReference type="Gene3D" id="1.20.1560.10">
    <property type="entry name" value="ABC transporter type 1, transmembrane domain"/>
    <property type="match status" value="1"/>
</dbReference>
<dbReference type="InterPro" id="IPR039421">
    <property type="entry name" value="Type_1_exporter"/>
</dbReference>
<dbReference type="FunFam" id="3.40.50.300:FF:000403">
    <property type="entry name" value="ATP-binding cassette sub-family B member 8, mitochondrial"/>
    <property type="match status" value="1"/>
</dbReference>
<evidence type="ECO:0000259" key="9">
    <source>
        <dbReference type="PROSITE" id="PS50893"/>
    </source>
</evidence>
<dbReference type="GO" id="GO:0005524">
    <property type="term" value="F:ATP binding"/>
    <property type="evidence" value="ECO:0007669"/>
    <property type="project" value="UniProtKB-KW"/>
</dbReference>
<keyword evidence="7" id="KW-0472">Membrane</keyword>
<organism evidence="10">
    <name type="scientific">Paramoeba aestuarina</name>
    <dbReference type="NCBI Taxonomy" id="180227"/>
    <lineage>
        <taxon>Eukaryota</taxon>
        <taxon>Amoebozoa</taxon>
        <taxon>Discosea</taxon>
        <taxon>Flabellinia</taxon>
        <taxon>Dactylopodida</taxon>
        <taxon>Paramoebidae</taxon>
        <taxon>Paramoeba</taxon>
    </lineage>
</organism>
<keyword evidence="5" id="KW-0067">ATP-binding</keyword>
<dbReference type="GO" id="GO:0015421">
    <property type="term" value="F:ABC-type oligopeptide transporter activity"/>
    <property type="evidence" value="ECO:0007669"/>
    <property type="project" value="TreeGrafter"/>
</dbReference>
<keyword evidence="3" id="KW-0812">Transmembrane</keyword>
<keyword evidence="4" id="KW-0547">Nucleotide-binding</keyword>
<dbReference type="InterPro" id="IPR027417">
    <property type="entry name" value="P-loop_NTPase"/>
</dbReference>
<dbReference type="SUPFAM" id="SSF90123">
    <property type="entry name" value="ABC transporter transmembrane region"/>
    <property type="match status" value="1"/>
</dbReference>
<proteinExistence type="predicted"/>
<feature type="compositionally biased region" description="Basic and acidic residues" evidence="8">
    <location>
        <begin position="351"/>
        <end position="400"/>
    </location>
</feature>
<evidence type="ECO:0000256" key="1">
    <source>
        <dbReference type="ARBA" id="ARBA00004448"/>
    </source>
</evidence>
<dbReference type="GO" id="GO:0005743">
    <property type="term" value="C:mitochondrial inner membrane"/>
    <property type="evidence" value="ECO:0007669"/>
    <property type="project" value="UniProtKB-SubCell"/>
</dbReference>
<dbReference type="InterPro" id="IPR017871">
    <property type="entry name" value="ABC_transporter-like_CS"/>
</dbReference>
<accession>A0A7S4JJK5</accession>
<sequence length="400" mass="45123">MTVGKLTSFIMYANNMQRALSKLSILFGQYSKASGAGTRILQLLHTKPEIPVQGGVIPINRTNFWVDPNFSDKIRRDTRGEGVAEEEGGEFGSVDFKGVSFRYPSRPESEVLHKFELDLRAGTVTALVGMSGSGKSTIASLLQRFYDPTEGTIFVNGIDLKILDPTWWRRGIGVVGQEPVLFSCSIAENIRYGNPDATMEEVQQAAKLANCEEFISSFENGYDTLVGERGAQISGGQKQRIAIARAILRDPHILILDEATSALDAKSEEMVQVALDALMENRTVLVIAHRLSTVKKADNIVVMESGKVLERGNHEELVKKQGKYAELVKSQLSKNTEETVLFSTTTKKSKKDKESKKEKKKELRKKEKEEKKEEKKIRRREEKEQRREERRETKREERRG</sequence>
<dbReference type="PANTHER" id="PTHR43394">
    <property type="entry name" value="ATP-DEPENDENT PERMEASE MDL1, MITOCHONDRIAL"/>
    <property type="match status" value="1"/>
</dbReference>
<dbReference type="GO" id="GO:0090374">
    <property type="term" value="P:oligopeptide export from mitochondrion"/>
    <property type="evidence" value="ECO:0007669"/>
    <property type="project" value="TreeGrafter"/>
</dbReference>
<dbReference type="InterPro" id="IPR003593">
    <property type="entry name" value="AAA+_ATPase"/>
</dbReference>
<comment type="subcellular location">
    <subcellularLocation>
        <location evidence="1">Mitochondrion inner membrane</location>
        <topology evidence="1">Multi-pass membrane protein</topology>
    </subcellularLocation>
</comment>
<evidence type="ECO:0000256" key="8">
    <source>
        <dbReference type="SAM" id="MobiDB-lite"/>
    </source>
</evidence>
<feature type="region of interest" description="Disordered" evidence="8">
    <location>
        <begin position="342"/>
        <end position="400"/>
    </location>
</feature>
<keyword evidence="6" id="KW-1133">Transmembrane helix</keyword>
<evidence type="ECO:0000256" key="3">
    <source>
        <dbReference type="ARBA" id="ARBA00022692"/>
    </source>
</evidence>
<dbReference type="SMART" id="SM00382">
    <property type="entry name" value="AAA"/>
    <property type="match status" value="1"/>
</dbReference>
<evidence type="ECO:0000256" key="2">
    <source>
        <dbReference type="ARBA" id="ARBA00022448"/>
    </source>
</evidence>
<evidence type="ECO:0000313" key="10">
    <source>
        <dbReference type="EMBL" id="CAE2265631.1"/>
    </source>
</evidence>
<evidence type="ECO:0000256" key="6">
    <source>
        <dbReference type="ARBA" id="ARBA00022989"/>
    </source>
</evidence>
<dbReference type="PANTHER" id="PTHR43394:SF1">
    <property type="entry name" value="ATP-BINDING CASSETTE SUB-FAMILY B MEMBER 10, MITOCHONDRIAL"/>
    <property type="match status" value="1"/>
</dbReference>
<feature type="domain" description="ABC transporter" evidence="9">
    <location>
        <begin position="94"/>
        <end position="330"/>
    </location>
</feature>
<evidence type="ECO:0000256" key="4">
    <source>
        <dbReference type="ARBA" id="ARBA00022741"/>
    </source>
</evidence>
<protein>
    <recommendedName>
        <fullName evidence="9">ABC transporter domain-containing protein</fullName>
    </recommendedName>
</protein>
<dbReference type="GO" id="GO:0016887">
    <property type="term" value="F:ATP hydrolysis activity"/>
    <property type="evidence" value="ECO:0007669"/>
    <property type="project" value="InterPro"/>
</dbReference>
<dbReference type="InterPro" id="IPR036640">
    <property type="entry name" value="ABC1_TM_sf"/>
</dbReference>
<gene>
    <name evidence="10" type="ORF">NAES01612_LOCUS711</name>
</gene>
<name>A0A7S4JJK5_9EUKA</name>
<dbReference type="Gene3D" id="3.40.50.300">
    <property type="entry name" value="P-loop containing nucleotide triphosphate hydrolases"/>
    <property type="match status" value="1"/>
</dbReference>
<evidence type="ECO:0000256" key="7">
    <source>
        <dbReference type="ARBA" id="ARBA00023136"/>
    </source>
</evidence>
<dbReference type="Pfam" id="PF00005">
    <property type="entry name" value="ABC_tran"/>
    <property type="match status" value="1"/>
</dbReference>
<dbReference type="SUPFAM" id="SSF52540">
    <property type="entry name" value="P-loop containing nucleoside triphosphate hydrolases"/>
    <property type="match status" value="1"/>
</dbReference>